<dbReference type="PANTHER" id="PTHR43767:SF1">
    <property type="entry name" value="NONRIBOSOMAL PEPTIDE SYNTHASE PES1 (EUROFUNG)-RELATED"/>
    <property type="match status" value="1"/>
</dbReference>
<gene>
    <name evidence="5" type="ORF">C5613_29180</name>
</gene>
<dbReference type="PROSITE" id="PS00455">
    <property type="entry name" value="AMP_BINDING"/>
    <property type="match status" value="1"/>
</dbReference>
<dbReference type="AlphaFoldDB" id="A0A2S8IZE4"/>
<proteinExistence type="inferred from homology"/>
<dbReference type="InterPro" id="IPR045851">
    <property type="entry name" value="AMP-bd_C_sf"/>
</dbReference>
<dbReference type="FunFam" id="3.30.300.30:FF:000008">
    <property type="entry name" value="2,3-dihydroxybenzoate-AMP ligase"/>
    <property type="match status" value="1"/>
</dbReference>
<dbReference type="SUPFAM" id="SSF56801">
    <property type="entry name" value="Acetyl-CoA synthetase-like"/>
    <property type="match status" value="1"/>
</dbReference>
<comment type="similarity">
    <text evidence="1">Belongs to the ATP-dependent AMP-binding enzyme family.</text>
</comment>
<dbReference type="PANTHER" id="PTHR43767">
    <property type="entry name" value="LONG-CHAIN-FATTY-ACID--COA LIGASE"/>
    <property type="match status" value="1"/>
</dbReference>
<dbReference type="Gene3D" id="3.40.50.12780">
    <property type="entry name" value="N-terminal domain of ligase-like"/>
    <property type="match status" value="1"/>
</dbReference>
<dbReference type="InterPro" id="IPR050237">
    <property type="entry name" value="ATP-dep_AMP-bd_enzyme"/>
</dbReference>
<comment type="caution">
    <text evidence="5">The sequence shown here is derived from an EMBL/GenBank/DDBJ whole genome shotgun (WGS) entry which is preliminary data.</text>
</comment>
<evidence type="ECO:0000259" key="4">
    <source>
        <dbReference type="Pfam" id="PF13193"/>
    </source>
</evidence>
<name>A0A2S8IZE4_RHOOP</name>
<dbReference type="InterPro" id="IPR020845">
    <property type="entry name" value="AMP-binding_CS"/>
</dbReference>
<protein>
    <submittedName>
        <fullName evidence="5">Fatty-acid--CoA ligase</fullName>
    </submittedName>
</protein>
<evidence type="ECO:0000256" key="1">
    <source>
        <dbReference type="ARBA" id="ARBA00006432"/>
    </source>
</evidence>
<dbReference type="GO" id="GO:0016878">
    <property type="term" value="F:acid-thiol ligase activity"/>
    <property type="evidence" value="ECO:0007669"/>
    <property type="project" value="UniProtKB-ARBA"/>
</dbReference>
<feature type="domain" description="AMP-dependent synthetase/ligase" evidence="3">
    <location>
        <begin position="8"/>
        <end position="370"/>
    </location>
</feature>
<keyword evidence="2 5" id="KW-0436">Ligase</keyword>
<dbReference type="Pfam" id="PF13193">
    <property type="entry name" value="AMP-binding_C"/>
    <property type="match status" value="1"/>
</dbReference>
<sequence>MYLTQGLHRAVEQSPSGSMLVGEGLTFSFREVRERVARLAGGLRTLGVRRDDRVAILSLNSLHYTEMLLAVPWADGVLVPVNTRWSTAEIVYALNDAGATHLFVDDTFASSVATIVSQCEGLKAVVHQGREAASGVVAYEDLIDEHKPIADAHRSGDDLAGLFYTGGTTGHPKGVMLTQRNLMTSTLAGAAAGSLFGRGSRYLHVAPMFHLADLFAWNLVMVGGGTHYAIPSFEPERVLQLIEEHRIQGTTLVPTMIQMLTDHEDAAHRVLSSLEVVLYGAAPISMALLRRALAAFPAARFTQAYGMTEAAAAVTLLMPEDHNVEGRRTSAGRPMLHTDIRIVDETGTEADRGVIGEITLRSDSVMLGYWNRPDETHAVLRDGWYFSGDAGYMDDNGYVFAVDRLKDLIITGGENVYSVEVENAISSHPAVHSCAVIGIPDEKWGETVHAVVIRKPATQVTEAEIRDHARALIAGYKVPRSVDFVDSIPVSPAGKILKRELRSTYRAMAERRGVGGRTNLA</sequence>
<evidence type="ECO:0000313" key="6">
    <source>
        <dbReference type="Proteomes" id="UP000239290"/>
    </source>
</evidence>
<evidence type="ECO:0000256" key="2">
    <source>
        <dbReference type="ARBA" id="ARBA00022598"/>
    </source>
</evidence>
<dbReference type="InterPro" id="IPR000873">
    <property type="entry name" value="AMP-dep_synth/lig_dom"/>
</dbReference>
<dbReference type="CDD" id="cd17631">
    <property type="entry name" value="FACL_FadD13-like"/>
    <property type="match status" value="1"/>
</dbReference>
<feature type="domain" description="AMP-binding enzyme C-terminal" evidence="4">
    <location>
        <begin position="420"/>
        <end position="495"/>
    </location>
</feature>
<dbReference type="NCBIfam" id="NF004837">
    <property type="entry name" value="PRK06187.1"/>
    <property type="match status" value="1"/>
</dbReference>
<organism evidence="5 6">
    <name type="scientific">Rhodococcus opacus</name>
    <name type="common">Nocardia opaca</name>
    <dbReference type="NCBI Taxonomy" id="37919"/>
    <lineage>
        <taxon>Bacteria</taxon>
        <taxon>Bacillati</taxon>
        <taxon>Actinomycetota</taxon>
        <taxon>Actinomycetes</taxon>
        <taxon>Mycobacteriales</taxon>
        <taxon>Nocardiaceae</taxon>
        <taxon>Rhodococcus</taxon>
    </lineage>
</organism>
<dbReference type="InterPro" id="IPR025110">
    <property type="entry name" value="AMP-bd_C"/>
</dbReference>
<dbReference type="InterPro" id="IPR042099">
    <property type="entry name" value="ANL_N_sf"/>
</dbReference>
<evidence type="ECO:0000259" key="3">
    <source>
        <dbReference type="Pfam" id="PF00501"/>
    </source>
</evidence>
<dbReference type="Proteomes" id="UP000239290">
    <property type="component" value="Unassembled WGS sequence"/>
</dbReference>
<dbReference type="Gene3D" id="3.30.300.30">
    <property type="match status" value="1"/>
</dbReference>
<evidence type="ECO:0000313" key="5">
    <source>
        <dbReference type="EMBL" id="PQP20049.1"/>
    </source>
</evidence>
<reference evidence="6" key="1">
    <citation type="submission" date="2018-02" db="EMBL/GenBank/DDBJ databases">
        <title>Draft genome sequencing of Rhodococcus opacus KU647198.</title>
        <authorList>
            <person name="Zheng B.-X."/>
        </authorList>
    </citation>
    <scope>NUCLEOTIDE SEQUENCE [LARGE SCALE GENOMIC DNA]</scope>
    <source>
        <strain evidence="6">04-OD7</strain>
    </source>
</reference>
<dbReference type="Pfam" id="PF00501">
    <property type="entry name" value="AMP-binding"/>
    <property type="match status" value="1"/>
</dbReference>
<accession>A0A2S8IZE4</accession>
<dbReference type="EMBL" id="PUIO01000042">
    <property type="protein sequence ID" value="PQP20049.1"/>
    <property type="molecule type" value="Genomic_DNA"/>
</dbReference>